<evidence type="ECO:0000256" key="1">
    <source>
        <dbReference type="SAM" id="SignalP"/>
    </source>
</evidence>
<dbReference type="Proteomes" id="UP000199705">
    <property type="component" value="Unassembled WGS sequence"/>
</dbReference>
<accession>A0A1G8JSL2</accession>
<dbReference type="RefSeq" id="WP_091174566.1">
    <property type="nucleotide sequence ID" value="NZ_FNCG01000019.1"/>
</dbReference>
<reference evidence="3" key="1">
    <citation type="submission" date="2016-10" db="EMBL/GenBank/DDBJ databases">
        <authorList>
            <person name="Varghese N."/>
            <person name="Submissions S."/>
        </authorList>
    </citation>
    <scope>NUCLEOTIDE SEQUENCE [LARGE SCALE GENOMIC DNA]</scope>
    <source>
        <strain evidence="3">Gh-67</strain>
    </source>
</reference>
<evidence type="ECO:0000313" key="2">
    <source>
        <dbReference type="EMBL" id="SDI34057.1"/>
    </source>
</evidence>
<keyword evidence="1" id="KW-0732">Signal</keyword>
<dbReference type="InterPro" id="IPR021457">
    <property type="entry name" value="DUF3108"/>
</dbReference>
<dbReference type="PROSITE" id="PS51257">
    <property type="entry name" value="PROKAR_LIPOPROTEIN"/>
    <property type="match status" value="1"/>
</dbReference>
<feature type="chain" id="PRO_5011489665" description="DUF3108 domain-containing protein" evidence="1">
    <location>
        <begin position="26"/>
        <end position="264"/>
    </location>
</feature>
<gene>
    <name evidence="2" type="ORF">SAMN05192573_11928</name>
</gene>
<evidence type="ECO:0000313" key="3">
    <source>
        <dbReference type="Proteomes" id="UP000199705"/>
    </source>
</evidence>
<name>A0A1G8JSL2_9SPHI</name>
<dbReference type="STRING" id="551996.SAMN05192573_11928"/>
<sequence>MKKLLINKYFFTVLLFIACCKGGFAQELKKINESIFKAGEQLDYKMKYGFFTAAEATIKVEASDKKYNDRPTFHLVAEGKTAGSFDLFYKVRNRYESYVDQTTLMPYFYTENRREGKYRHTDNVTFDQKDKKVTANKGTFGYKGESFDFVSAYYFARAIDVSKLQQGDTFDLQYFLEDGFHSMQITYVGTETVECSLGKFNCLKFSPAIIPGRIFRKNSKLYLWVTNDKNRIPVKAHVEVLIGSVTMDLKSATGLKYPLNPIKD</sequence>
<dbReference type="Pfam" id="PF11306">
    <property type="entry name" value="DUF3108"/>
    <property type="match status" value="1"/>
</dbReference>
<dbReference type="EMBL" id="FNCG01000019">
    <property type="protein sequence ID" value="SDI34057.1"/>
    <property type="molecule type" value="Genomic_DNA"/>
</dbReference>
<organism evidence="2 3">
    <name type="scientific">Mucilaginibacter gossypii</name>
    <dbReference type="NCBI Taxonomy" id="551996"/>
    <lineage>
        <taxon>Bacteria</taxon>
        <taxon>Pseudomonadati</taxon>
        <taxon>Bacteroidota</taxon>
        <taxon>Sphingobacteriia</taxon>
        <taxon>Sphingobacteriales</taxon>
        <taxon>Sphingobacteriaceae</taxon>
        <taxon>Mucilaginibacter</taxon>
    </lineage>
</organism>
<dbReference type="AlphaFoldDB" id="A0A1G8JSL2"/>
<feature type="signal peptide" evidence="1">
    <location>
        <begin position="1"/>
        <end position="25"/>
    </location>
</feature>
<protein>
    <recommendedName>
        <fullName evidence="4">DUF3108 domain-containing protein</fullName>
    </recommendedName>
</protein>
<keyword evidence="3" id="KW-1185">Reference proteome</keyword>
<evidence type="ECO:0008006" key="4">
    <source>
        <dbReference type="Google" id="ProtNLM"/>
    </source>
</evidence>
<proteinExistence type="predicted"/>